<dbReference type="PANTHER" id="PTHR24393">
    <property type="entry name" value="ZINC FINGER PROTEIN"/>
    <property type="match status" value="1"/>
</dbReference>
<dbReference type="PANTHER" id="PTHR24393:SF34">
    <property type="entry name" value="PR_SET DOMAIN 13"/>
    <property type="match status" value="1"/>
</dbReference>
<dbReference type="GO" id="GO:0005634">
    <property type="term" value="C:nucleus"/>
    <property type="evidence" value="ECO:0007669"/>
    <property type="project" value="UniProtKB-SubCell"/>
</dbReference>
<comment type="subcellular location">
    <subcellularLocation>
        <location evidence="1">Nucleus</location>
    </subcellularLocation>
</comment>
<dbReference type="GO" id="GO:0001228">
    <property type="term" value="F:DNA-binding transcription activator activity, RNA polymerase II-specific"/>
    <property type="evidence" value="ECO:0007669"/>
    <property type="project" value="TreeGrafter"/>
</dbReference>
<keyword evidence="3" id="KW-0677">Repeat</keyword>
<dbReference type="EMBL" id="HACA01017009">
    <property type="protein sequence ID" value="CDW34370.1"/>
    <property type="molecule type" value="Transcribed_RNA"/>
</dbReference>
<evidence type="ECO:0000256" key="4">
    <source>
        <dbReference type="ARBA" id="ARBA00022771"/>
    </source>
</evidence>
<dbReference type="SUPFAM" id="SSF57667">
    <property type="entry name" value="beta-beta-alpha zinc fingers"/>
    <property type="match status" value="6"/>
</dbReference>
<dbReference type="SMART" id="SM00355">
    <property type="entry name" value="ZnF_C2H2"/>
    <property type="match status" value="16"/>
</dbReference>
<dbReference type="GO" id="GO:0008270">
    <property type="term" value="F:zinc ion binding"/>
    <property type="evidence" value="ECO:0007669"/>
    <property type="project" value="UniProtKB-KW"/>
</dbReference>
<dbReference type="FunFam" id="3.30.160.60:FF:001049">
    <property type="entry name" value="zinc finger protein 319"/>
    <property type="match status" value="1"/>
</dbReference>
<feature type="region of interest" description="Disordered" evidence="9">
    <location>
        <begin position="35"/>
        <end position="112"/>
    </location>
</feature>
<keyword evidence="6" id="KW-0238">DNA-binding</keyword>
<evidence type="ECO:0000256" key="9">
    <source>
        <dbReference type="SAM" id="MobiDB-lite"/>
    </source>
</evidence>
<feature type="domain" description="C2H2-type" evidence="10">
    <location>
        <begin position="755"/>
        <end position="782"/>
    </location>
</feature>
<evidence type="ECO:0000256" key="3">
    <source>
        <dbReference type="ARBA" id="ARBA00022737"/>
    </source>
</evidence>
<feature type="domain" description="C2H2-type" evidence="10">
    <location>
        <begin position="783"/>
        <end position="810"/>
    </location>
</feature>
<feature type="domain" description="C2H2-type" evidence="10">
    <location>
        <begin position="486"/>
        <end position="513"/>
    </location>
</feature>
<evidence type="ECO:0000256" key="1">
    <source>
        <dbReference type="ARBA" id="ARBA00004123"/>
    </source>
</evidence>
<organism evidence="11">
    <name type="scientific">Lepeophtheirus salmonis</name>
    <name type="common">Salmon louse</name>
    <name type="synonym">Caligus salmonis</name>
    <dbReference type="NCBI Taxonomy" id="72036"/>
    <lineage>
        <taxon>Eukaryota</taxon>
        <taxon>Metazoa</taxon>
        <taxon>Ecdysozoa</taxon>
        <taxon>Arthropoda</taxon>
        <taxon>Crustacea</taxon>
        <taxon>Multicrustacea</taxon>
        <taxon>Hexanauplia</taxon>
        <taxon>Copepoda</taxon>
        <taxon>Siphonostomatoida</taxon>
        <taxon>Caligidae</taxon>
        <taxon>Lepeophtheirus</taxon>
    </lineage>
</organism>
<proteinExistence type="predicted"/>
<feature type="domain" description="C2H2-type" evidence="10">
    <location>
        <begin position="811"/>
        <end position="838"/>
    </location>
</feature>
<dbReference type="OrthoDB" id="6377414at2759"/>
<dbReference type="InterPro" id="IPR036236">
    <property type="entry name" value="Znf_C2H2_sf"/>
</dbReference>
<feature type="domain" description="C2H2-type" evidence="10">
    <location>
        <begin position="727"/>
        <end position="754"/>
    </location>
</feature>
<evidence type="ECO:0000256" key="2">
    <source>
        <dbReference type="ARBA" id="ARBA00022723"/>
    </source>
</evidence>
<keyword evidence="4 8" id="KW-0863">Zinc-finger</keyword>
<feature type="compositionally biased region" description="Polar residues" evidence="9">
    <location>
        <begin position="93"/>
        <end position="112"/>
    </location>
</feature>
<sequence length="843" mass="97089">MESCPLCGREIREGKLREHVSNSHSKEDLLNALFDDSNRVSLPVAGGTGLATPTQEPQEEEEEEEEEEESMMVMLPLLLPPHPNTTPPPLLYANTSNPDYPSATTPQDPPSTSQVIEYEDPLPNVQNKVHISHSSLPQIQNKPEVTVTNTSKTPQLIKKTETVHSIDELKKILKADEDFQIIVSSEFADSDDFIHLMRNMNKGGGIVDVDKSSSSSKLNKKPPSSPQPCSSRDISQGGFEDPVRNMKEEEKGREVDEDREELDEEDEDDITLQDLVALETMEEDCIDEDQYFTLNSNNPLQPYVNLIIHQQQQEQLEQQQQEQQEQVIFNTSFQNFTCEMCGTKMNYFGELSEHLEKKCKKVMELKKLEKSKVALDIPSQIPSNEVLKDFGTHKTSHSSSVINQPALGTDGKHWKCYICFEVFTSGPQLLEHLLMIKAAPFKCSLCHIIFNSQRQAKDHKKNSHSLVTNAIEKNIIDPSPNHNGEYVCDKCDRAFKDKEMLIKHMYCHFEDKPFECSECGKKFSKITLLKCHYKRHFEVGNYECMICQKRFFTPSKLKEHIRVHTGETPLTCDVCNKSFKRHSNLSDHKKNVHGENTPKVPKELFCTCGKLFTTQRDLDWHYEAEHENKPKKCKYCGEIFVHNSILTRHIRLKHEENFIPTHRKSSLYAKCPICDQLFYKTSIPKHIRIKHHGQKLFKCDICKRSFTTKHSLVEHQWQHRGVTSRPYKCHICPKAYLRPNLLEAHVNSHKGIKPYVCNECGTKFVTKSNWQRHVQEHSGSRNFECPRCLKKFSRAYYLTDHLKVHTGEKPYSCGICGKRTATKSNYNSHLRTHITRDPINSEV</sequence>
<evidence type="ECO:0000256" key="6">
    <source>
        <dbReference type="ARBA" id="ARBA00023125"/>
    </source>
</evidence>
<feature type="compositionally biased region" description="Acidic residues" evidence="9">
    <location>
        <begin position="57"/>
        <end position="70"/>
    </location>
</feature>
<evidence type="ECO:0000259" key="10">
    <source>
        <dbReference type="PROSITE" id="PS50157"/>
    </source>
</evidence>
<feature type="compositionally biased region" description="Acidic residues" evidence="9">
    <location>
        <begin position="257"/>
        <end position="271"/>
    </location>
</feature>
<feature type="domain" description="C2H2-type" evidence="10">
    <location>
        <begin position="631"/>
        <end position="654"/>
    </location>
</feature>
<evidence type="ECO:0000256" key="5">
    <source>
        <dbReference type="ARBA" id="ARBA00022833"/>
    </source>
</evidence>
<dbReference type="FunFam" id="3.30.160.60:FF:000045">
    <property type="entry name" value="ZFP69 zinc finger protein B"/>
    <property type="match status" value="1"/>
</dbReference>
<feature type="domain" description="C2H2-type" evidence="10">
    <location>
        <begin position="697"/>
        <end position="724"/>
    </location>
</feature>
<keyword evidence="5" id="KW-0862">Zinc</keyword>
<accession>A0A0K2U8J5</accession>
<keyword evidence="2" id="KW-0479">Metal-binding</keyword>
<evidence type="ECO:0000256" key="8">
    <source>
        <dbReference type="PROSITE-ProRule" id="PRU00042"/>
    </source>
</evidence>
<reference evidence="11" key="1">
    <citation type="submission" date="2014-05" db="EMBL/GenBank/DDBJ databases">
        <authorList>
            <person name="Chronopoulou M."/>
        </authorList>
    </citation>
    <scope>NUCLEOTIDE SEQUENCE</scope>
    <source>
        <tissue evidence="11">Whole organism</tissue>
    </source>
</reference>
<dbReference type="FunFam" id="3.30.160.60:FF:000634">
    <property type="entry name" value="Zinc finger X-chromosomal protein"/>
    <property type="match status" value="1"/>
</dbReference>
<dbReference type="AlphaFoldDB" id="A0A0K2U8J5"/>
<dbReference type="GO" id="GO:0000978">
    <property type="term" value="F:RNA polymerase II cis-regulatory region sequence-specific DNA binding"/>
    <property type="evidence" value="ECO:0007669"/>
    <property type="project" value="TreeGrafter"/>
</dbReference>
<dbReference type="PROSITE" id="PS00028">
    <property type="entry name" value="ZINC_FINGER_C2H2_1"/>
    <property type="match status" value="9"/>
</dbReference>
<protein>
    <submittedName>
        <fullName evidence="11">Putative LOC100880868 [Megachile rotundata]</fullName>
    </submittedName>
</protein>
<feature type="domain" description="C2H2-type" evidence="10">
    <location>
        <begin position="542"/>
        <end position="569"/>
    </location>
</feature>
<feature type="compositionally biased region" description="Basic and acidic residues" evidence="9">
    <location>
        <begin position="241"/>
        <end position="256"/>
    </location>
</feature>
<dbReference type="Gene3D" id="3.30.160.60">
    <property type="entry name" value="Classic Zinc Finger"/>
    <property type="match status" value="10"/>
</dbReference>
<dbReference type="Pfam" id="PF12874">
    <property type="entry name" value="zf-met"/>
    <property type="match status" value="1"/>
</dbReference>
<evidence type="ECO:0000313" key="11">
    <source>
        <dbReference type="EMBL" id="CDW34370.1"/>
    </source>
</evidence>
<dbReference type="FunFam" id="3.30.160.60:FF:000100">
    <property type="entry name" value="Zinc finger 45-like"/>
    <property type="match status" value="1"/>
</dbReference>
<dbReference type="PROSITE" id="PS50157">
    <property type="entry name" value="ZINC_FINGER_C2H2_2"/>
    <property type="match status" value="10"/>
</dbReference>
<dbReference type="Pfam" id="PF00096">
    <property type="entry name" value="zf-C2H2"/>
    <property type="match status" value="9"/>
</dbReference>
<evidence type="ECO:0000256" key="7">
    <source>
        <dbReference type="ARBA" id="ARBA00023242"/>
    </source>
</evidence>
<feature type="compositionally biased region" description="Pro residues" evidence="9">
    <location>
        <begin position="78"/>
        <end position="90"/>
    </location>
</feature>
<feature type="domain" description="C2H2-type" evidence="10">
    <location>
        <begin position="570"/>
        <end position="598"/>
    </location>
</feature>
<feature type="domain" description="C2H2-type" evidence="10">
    <location>
        <begin position="514"/>
        <end position="536"/>
    </location>
</feature>
<feature type="region of interest" description="Disordered" evidence="9">
    <location>
        <begin position="205"/>
        <end position="271"/>
    </location>
</feature>
<keyword evidence="7" id="KW-0539">Nucleus</keyword>
<dbReference type="InterPro" id="IPR013087">
    <property type="entry name" value="Znf_C2H2_type"/>
</dbReference>
<name>A0A0K2U8J5_LEPSM</name>